<accession>A0ABY4SLW2</accession>
<name>A0ABY4SLW2_9CAUL</name>
<evidence type="ECO:0000313" key="1">
    <source>
        <dbReference type="EMBL" id="URI15060.1"/>
    </source>
</evidence>
<dbReference type="SUPFAM" id="SSF53187">
    <property type="entry name" value="Zn-dependent exopeptidases"/>
    <property type="match status" value="1"/>
</dbReference>
<dbReference type="EMBL" id="CP097649">
    <property type="protein sequence ID" value="URI15060.1"/>
    <property type="molecule type" value="Genomic_DNA"/>
</dbReference>
<gene>
    <name evidence="1" type="ORF">M8231_14880</name>
</gene>
<dbReference type="Pfam" id="PF05013">
    <property type="entry name" value="FGase"/>
    <property type="match status" value="1"/>
</dbReference>
<protein>
    <submittedName>
        <fullName evidence="1">N-formylglutamate amidohydrolase</fullName>
    </submittedName>
</protein>
<evidence type="ECO:0000313" key="2">
    <source>
        <dbReference type="Proteomes" id="UP001055429"/>
    </source>
</evidence>
<organism evidence="1 2">
    <name type="scientific">Brevundimonas albigilva</name>
    <dbReference type="NCBI Taxonomy" id="1312364"/>
    <lineage>
        <taxon>Bacteria</taxon>
        <taxon>Pseudomonadati</taxon>
        <taxon>Pseudomonadota</taxon>
        <taxon>Alphaproteobacteria</taxon>
        <taxon>Caulobacterales</taxon>
        <taxon>Caulobacteraceae</taxon>
        <taxon>Brevundimonas</taxon>
    </lineage>
</organism>
<dbReference type="InterPro" id="IPR007709">
    <property type="entry name" value="N-FG_amidohydro"/>
</dbReference>
<dbReference type="RefSeq" id="WP_250201844.1">
    <property type="nucleotide sequence ID" value="NZ_CP097649.1"/>
</dbReference>
<keyword evidence="2" id="KW-1185">Reference proteome</keyword>
<sequence>MTGGDAPFLITRPPASAPRTALVFASPHSGDRYPADMAPAPGLSSQSLRSAEDALVARLIEDGPAHGAPLIEGRIGRAYLDLNRDPHDLDPALVDGAPIPAGPKAAAGYGVAPRLAGDGAPLYDRRLTLAEVQARIAEVHAPYHRALGELMRETRAEHGRAVLIDWHSMPARAADVEVVLGDRHGSACATRLTRRLRALFEGLGWRVALNHPYAGGWSTQQWGRPDDGVEAIQIEINRRLYLDETTLSPGAGWGRTRRALGRVVAGLCAESWAG</sequence>
<dbReference type="Proteomes" id="UP001055429">
    <property type="component" value="Chromosome"/>
</dbReference>
<reference evidence="1" key="1">
    <citation type="submission" date="2022-05" db="EMBL/GenBank/DDBJ databases">
        <title>Brevundimonas albigilva TT17 genome sequence.</title>
        <authorList>
            <person name="Lee K."/>
            <person name="Son H."/>
        </authorList>
    </citation>
    <scope>NUCLEOTIDE SEQUENCE</scope>
    <source>
        <strain evidence="1">TT17</strain>
    </source>
</reference>
<dbReference type="Gene3D" id="3.40.630.40">
    <property type="entry name" value="Zn-dependent exopeptidases"/>
    <property type="match status" value="1"/>
</dbReference>
<proteinExistence type="predicted"/>